<protein>
    <submittedName>
        <fullName evidence="1">Uncharacterized protein</fullName>
    </submittedName>
</protein>
<proteinExistence type="predicted"/>
<reference evidence="1" key="1">
    <citation type="submission" date="2022-03" db="EMBL/GenBank/DDBJ databases">
        <title>ESBL-producing Moellerella wisconsensis and Escherichia marmotae isolated from wild game meat.</title>
        <authorList>
            <person name="Biggel M."/>
        </authorList>
    </citation>
    <scope>NUCLEOTIDE SEQUENCE</scope>
    <source>
        <strain evidence="1">W1</strain>
    </source>
</reference>
<evidence type="ECO:0000313" key="2">
    <source>
        <dbReference type="Proteomes" id="UP000829420"/>
    </source>
</evidence>
<name>A0ACD3Y5E9_9GAMM</name>
<gene>
    <name evidence="1" type="ORF">MNY70_12290</name>
</gene>
<dbReference type="EMBL" id="CP093255">
    <property type="protein sequence ID" value="UNH38251.1"/>
    <property type="molecule type" value="Genomic_DNA"/>
</dbReference>
<keyword evidence="2" id="KW-1185">Reference proteome</keyword>
<accession>A0ACD3Y5E9</accession>
<dbReference type="Proteomes" id="UP000829420">
    <property type="component" value="Chromosome"/>
</dbReference>
<evidence type="ECO:0000313" key="1">
    <source>
        <dbReference type="EMBL" id="UNH38251.1"/>
    </source>
</evidence>
<organism evidence="1 2">
    <name type="scientific">Moellerella wisconsensis</name>
    <dbReference type="NCBI Taxonomy" id="158849"/>
    <lineage>
        <taxon>Bacteria</taxon>
        <taxon>Pseudomonadati</taxon>
        <taxon>Pseudomonadota</taxon>
        <taxon>Gammaproteobacteria</taxon>
        <taxon>Enterobacterales</taxon>
        <taxon>Morganellaceae</taxon>
        <taxon>Moellerella</taxon>
    </lineage>
</organism>
<sequence>MTDAVRQSYISRFNKMEAEYQKAGTEGAFKAGGEGDKLIFDIAGTFAGGVGIAKGGDLVEKVSVKMAEQFGKKIWVEW</sequence>